<protein>
    <submittedName>
        <fullName evidence="1">Uncharacterized protein</fullName>
    </submittedName>
</protein>
<dbReference type="EMBL" id="LOKQ01000260">
    <property type="protein sequence ID" value="OOX12027.1"/>
    <property type="molecule type" value="Genomic_DNA"/>
</dbReference>
<dbReference type="Proteomes" id="UP000191089">
    <property type="component" value="Unassembled WGS sequence"/>
</dbReference>
<reference evidence="1 2" key="1">
    <citation type="submission" date="2015-12" db="EMBL/GenBank/DDBJ databases">
        <authorList>
            <person name="Bansal K."/>
            <person name="Midha S."/>
            <person name="Patil P.B."/>
        </authorList>
    </citation>
    <scope>NUCLEOTIDE SEQUENCE [LARGE SCALE GENOMIC DNA]</scope>
    <source>
        <strain evidence="1 2">LMG558</strain>
    </source>
</reference>
<evidence type="ECO:0000313" key="1">
    <source>
        <dbReference type="EMBL" id="OOX12027.1"/>
    </source>
</evidence>
<name>A0ABX3M9U2_9XANT</name>
<proteinExistence type="predicted"/>
<gene>
    <name evidence="1" type="ORF">Xcaj_11640</name>
</gene>
<sequence>MRVVDIPADHSAGLIQLFGQQHIVIATVDVAIAYGISRRTCRCEALLSIVHVIDASAIGQIDTARLHVGGVIDRGFTALPINQFDRLAGRIINDGDQQFAKTFNSDKTPLAIEDVGQRSDTQLPASEGAVRLCNLRKVIMP</sequence>
<keyword evidence="2" id="KW-1185">Reference proteome</keyword>
<comment type="caution">
    <text evidence="1">The sequence shown here is derived from an EMBL/GenBank/DDBJ whole genome shotgun (WGS) entry which is preliminary data.</text>
</comment>
<organism evidence="1 2">
    <name type="scientific">Xanthomonas axonopodis pv. cajani</name>
    <dbReference type="NCBI Taxonomy" id="487827"/>
    <lineage>
        <taxon>Bacteria</taxon>
        <taxon>Pseudomonadati</taxon>
        <taxon>Pseudomonadota</taxon>
        <taxon>Gammaproteobacteria</taxon>
        <taxon>Lysobacterales</taxon>
        <taxon>Lysobacteraceae</taxon>
        <taxon>Xanthomonas</taxon>
    </lineage>
</organism>
<evidence type="ECO:0000313" key="2">
    <source>
        <dbReference type="Proteomes" id="UP000191089"/>
    </source>
</evidence>
<accession>A0ABX3M9U2</accession>